<sequence length="358" mass="34725">MPGPPAGAGAAAAAGLTSEEYKAQLRAQGRKVLEHFSQRHKTGATGAGAARAAAASASATPPPAVELTTFRVVTQPAPSVSSATGTVPPPPAPVQLRALASTSLGALPPGSACLVPPRAPPSCTAATASVGGSLGSTSTGFSLASSAAPGAGLLGGASSLSGAAEAELEGRLAGSGGSGSGDQAMIDMLLAQVSSLMKDKASLAAENAALRQQAEQLTELVGWLSLERNSTDGADAQGSAYDMSMGYDNAYVLPPPGDSAELYESYLYDDAPQHVPSQAEVDAAAGAAAAGEEGRQGEGTVDGADAAASSVADGADAADAVQAEREGGQQQAAGKQSEGPAPVECGPLGPLGPLGPGS</sequence>
<evidence type="ECO:0000256" key="1">
    <source>
        <dbReference type="SAM" id="Coils"/>
    </source>
</evidence>
<evidence type="ECO:0000313" key="3">
    <source>
        <dbReference type="EMBL" id="KAG2501061.1"/>
    </source>
</evidence>
<comment type="caution">
    <text evidence="3">The sequence shown here is derived from an EMBL/GenBank/DDBJ whole genome shotgun (WGS) entry which is preliminary data.</text>
</comment>
<feature type="region of interest" description="Disordered" evidence="2">
    <location>
        <begin position="38"/>
        <end position="60"/>
    </location>
</feature>
<dbReference type="Proteomes" id="UP000612055">
    <property type="component" value="Unassembled WGS sequence"/>
</dbReference>
<feature type="coiled-coil region" evidence="1">
    <location>
        <begin position="193"/>
        <end position="220"/>
    </location>
</feature>
<dbReference type="AlphaFoldDB" id="A0A835YEF1"/>
<keyword evidence="4" id="KW-1185">Reference proteome</keyword>
<feature type="compositionally biased region" description="Low complexity" evidence="2">
    <location>
        <begin position="328"/>
        <end position="339"/>
    </location>
</feature>
<organism evidence="3 4">
    <name type="scientific">Edaphochlamys debaryana</name>
    <dbReference type="NCBI Taxonomy" id="47281"/>
    <lineage>
        <taxon>Eukaryota</taxon>
        <taxon>Viridiplantae</taxon>
        <taxon>Chlorophyta</taxon>
        <taxon>core chlorophytes</taxon>
        <taxon>Chlorophyceae</taxon>
        <taxon>CS clade</taxon>
        <taxon>Chlamydomonadales</taxon>
        <taxon>Chlamydomonadales incertae sedis</taxon>
        <taxon>Edaphochlamys</taxon>
    </lineage>
</organism>
<protein>
    <submittedName>
        <fullName evidence="3">Uncharacterized protein</fullName>
    </submittedName>
</protein>
<evidence type="ECO:0000256" key="2">
    <source>
        <dbReference type="SAM" id="MobiDB-lite"/>
    </source>
</evidence>
<name>A0A835YEF1_9CHLO</name>
<gene>
    <name evidence="3" type="ORF">HYH03_000880</name>
</gene>
<dbReference type="OrthoDB" id="552385at2759"/>
<feature type="compositionally biased region" description="Low complexity" evidence="2">
    <location>
        <begin position="280"/>
        <end position="291"/>
    </location>
</feature>
<reference evidence="3" key="1">
    <citation type="journal article" date="2020" name="bioRxiv">
        <title>Comparative genomics of Chlamydomonas.</title>
        <authorList>
            <person name="Craig R.J."/>
            <person name="Hasan A.R."/>
            <person name="Ness R.W."/>
            <person name="Keightley P.D."/>
        </authorList>
    </citation>
    <scope>NUCLEOTIDE SEQUENCE</scope>
    <source>
        <strain evidence="3">CCAP 11/70</strain>
    </source>
</reference>
<feature type="compositionally biased region" description="Low complexity" evidence="2">
    <location>
        <begin position="298"/>
        <end position="321"/>
    </location>
</feature>
<keyword evidence="1" id="KW-0175">Coiled coil</keyword>
<accession>A0A835YEF1</accession>
<proteinExistence type="predicted"/>
<feature type="compositionally biased region" description="Low complexity" evidence="2">
    <location>
        <begin position="43"/>
        <end position="59"/>
    </location>
</feature>
<dbReference type="EMBL" id="JAEHOE010000002">
    <property type="protein sequence ID" value="KAG2501061.1"/>
    <property type="molecule type" value="Genomic_DNA"/>
</dbReference>
<evidence type="ECO:0000313" key="4">
    <source>
        <dbReference type="Proteomes" id="UP000612055"/>
    </source>
</evidence>
<feature type="region of interest" description="Disordered" evidence="2">
    <location>
        <begin position="280"/>
        <end position="358"/>
    </location>
</feature>